<comment type="similarity">
    <text evidence="2">Belongs to the glycosyltransferase 92 family.</text>
</comment>
<dbReference type="Pfam" id="PF01697">
    <property type="entry name" value="Glyco_transf_92"/>
    <property type="match status" value="1"/>
</dbReference>
<dbReference type="Proteomes" id="UP000886885">
    <property type="component" value="Chromosome 5D"/>
</dbReference>
<evidence type="ECO:0000313" key="10">
    <source>
        <dbReference type="Proteomes" id="UP000886885"/>
    </source>
</evidence>
<dbReference type="GO" id="GO:0016757">
    <property type="term" value="F:glycosyltransferase activity"/>
    <property type="evidence" value="ECO:0007669"/>
    <property type="project" value="UniProtKB-KW"/>
</dbReference>
<organism evidence="9 10">
    <name type="scientific">Populus tomentosa</name>
    <name type="common">Chinese white poplar</name>
    <dbReference type="NCBI Taxonomy" id="118781"/>
    <lineage>
        <taxon>Eukaryota</taxon>
        <taxon>Viridiplantae</taxon>
        <taxon>Streptophyta</taxon>
        <taxon>Embryophyta</taxon>
        <taxon>Tracheophyta</taxon>
        <taxon>Spermatophyta</taxon>
        <taxon>Magnoliopsida</taxon>
        <taxon>eudicotyledons</taxon>
        <taxon>Gunneridae</taxon>
        <taxon>Pentapetalae</taxon>
        <taxon>rosids</taxon>
        <taxon>fabids</taxon>
        <taxon>Malpighiales</taxon>
        <taxon>Salicaceae</taxon>
        <taxon>Saliceae</taxon>
        <taxon>Populus</taxon>
    </lineage>
</organism>
<comment type="subcellular location">
    <subcellularLocation>
        <location evidence="1">Membrane</location>
        <topology evidence="1">Single-pass membrane protein</topology>
    </subcellularLocation>
</comment>
<evidence type="ECO:0000256" key="6">
    <source>
        <dbReference type="ARBA" id="ARBA00022989"/>
    </source>
</evidence>
<feature type="region of interest" description="Disordered" evidence="8">
    <location>
        <begin position="569"/>
        <end position="597"/>
    </location>
</feature>
<keyword evidence="7" id="KW-0472">Membrane</keyword>
<protein>
    <recommendedName>
        <fullName evidence="11">Glycosyltransferase family 92 protein</fullName>
    </recommendedName>
</protein>
<evidence type="ECO:0008006" key="11">
    <source>
        <dbReference type="Google" id="ProtNLM"/>
    </source>
</evidence>
<evidence type="ECO:0000256" key="5">
    <source>
        <dbReference type="ARBA" id="ARBA00022692"/>
    </source>
</evidence>
<dbReference type="PANTHER" id="PTHR21461">
    <property type="entry name" value="GLYCOSYLTRANSFERASE FAMILY 92 PROTEIN"/>
    <property type="match status" value="1"/>
</dbReference>
<evidence type="ECO:0000256" key="8">
    <source>
        <dbReference type="SAM" id="MobiDB-lite"/>
    </source>
</evidence>
<evidence type="ECO:0000256" key="3">
    <source>
        <dbReference type="ARBA" id="ARBA00022676"/>
    </source>
</evidence>
<feature type="compositionally biased region" description="Basic residues" evidence="8">
    <location>
        <begin position="576"/>
        <end position="593"/>
    </location>
</feature>
<keyword evidence="5" id="KW-0812">Transmembrane</keyword>
<comment type="caution">
    <text evidence="9">The sequence shown here is derived from an EMBL/GenBank/DDBJ whole genome shotgun (WGS) entry which is preliminary data.</text>
</comment>
<dbReference type="AlphaFoldDB" id="A0A8X7ZTC2"/>
<sequence>MGRKVSPAFLFLFLSVFLFASFSLYFSSCNPIYASTEISFPSVNLTAISKIPEYSSSSSLAIKEDVNYLTRHVASIQDSLGVKSVSVLLPDWEVLLIVSPESTPPMTASISGNDFLCLYPNNDTSPARFSGVLPSTNQTTFKCGLPKRNRRRLPFLSPVLIRSGEEFLVSSPPPEPMMRWTRLAYESFTTENDVVLFVKGLNHRQGINLSPKELTCVFIDETSNNAVRTAVTSSIQEVFRCERPDFTSFGYGEEGNGLNKRIKVSLEIRHQGESSFMMPSVAYYIPRRKLEIERPKALLCACTMVFDVAKFLREWVMYHSKIGVEKFMLYDNDSDDDLMKVIKELNQEGYNIETFFWIWPKTQEAGFSHASLYAKDSCTWMMYLDVDEFVFAPSWVTSLQPSPDDPMLRSLLPKTQWWPDTRQNIGQVSIRCNEFGPSNQMTHPLEGVTQGYTCRRKEDNRHKSIVLLEAIEHSLLNAIHHFKLKEGYRTKPVSLEFAVVNHYKYQAWSEFKVKFRRRVSAYVVDWTKGLNPLSKDRAPGLGFEAVEPAGWEHKFCEVQDDRLKLLAQRCKPLTSRPKKKPRTAQSTKKRRSRPLQPGKELSKRLIILKSQPPRQEDYHTEDRTRRFIKPRWPSAPFPAELRPSFSKQKEVTRGLLSTITRLVPDCDTQDVISGQLEEYKKATGDFGMTLAIRQREKLNPEPSLLDGDDISWETIEAPLSTLTLEDEETCFEEENIELGGNDQLLECLVDDLPYIPPQDQDPYFYVNDGDDV</sequence>
<dbReference type="InterPro" id="IPR008166">
    <property type="entry name" value="Glyco_transf_92"/>
</dbReference>
<proteinExistence type="inferred from homology"/>
<accession>A0A8X7ZTC2</accession>
<evidence type="ECO:0000256" key="2">
    <source>
        <dbReference type="ARBA" id="ARBA00007647"/>
    </source>
</evidence>
<keyword evidence="4" id="KW-0808">Transferase</keyword>
<dbReference type="EMBL" id="JAAWWB010000010">
    <property type="protein sequence ID" value="KAG6774825.1"/>
    <property type="molecule type" value="Genomic_DNA"/>
</dbReference>
<evidence type="ECO:0000256" key="4">
    <source>
        <dbReference type="ARBA" id="ARBA00022679"/>
    </source>
</evidence>
<keyword evidence="10" id="KW-1185">Reference proteome</keyword>
<gene>
    <name evidence="9" type="ORF">POTOM_022198</name>
</gene>
<name>A0A8X7ZTC2_POPTO</name>
<evidence type="ECO:0000256" key="7">
    <source>
        <dbReference type="ARBA" id="ARBA00023136"/>
    </source>
</evidence>
<dbReference type="GO" id="GO:0005737">
    <property type="term" value="C:cytoplasm"/>
    <property type="evidence" value="ECO:0007669"/>
    <property type="project" value="TreeGrafter"/>
</dbReference>
<dbReference type="PANTHER" id="PTHR21461:SF69">
    <property type="entry name" value="GLYCOSYLTRANSFERASE FAMILY 92 PROTEIN"/>
    <property type="match status" value="1"/>
</dbReference>
<evidence type="ECO:0000256" key="1">
    <source>
        <dbReference type="ARBA" id="ARBA00004167"/>
    </source>
</evidence>
<dbReference type="GO" id="GO:0016020">
    <property type="term" value="C:membrane"/>
    <property type="evidence" value="ECO:0007669"/>
    <property type="project" value="UniProtKB-SubCell"/>
</dbReference>
<keyword evidence="3" id="KW-0328">Glycosyltransferase</keyword>
<dbReference type="OrthoDB" id="2526284at2759"/>
<evidence type="ECO:0000313" key="9">
    <source>
        <dbReference type="EMBL" id="KAG6774825.1"/>
    </source>
</evidence>
<reference evidence="9" key="1">
    <citation type="journal article" date="2020" name="bioRxiv">
        <title>Hybrid origin of Populus tomentosa Carr. identified through genome sequencing and phylogenomic analysis.</title>
        <authorList>
            <person name="An X."/>
            <person name="Gao K."/>
            <person name="Chen Z."/>
            <person name="Li J."/>
            <person name="Yang X."/>
            <person name="Yang X."/>
            <person name="Zhou J."/>
            <person name="Guo T."/>
            <person name="Zhao T."/>
            <person name="Huang S."/>
            <person name="Miao D."/>
            <person name="Khan W.U."/>
            <person name="Rao P."/>
            <person name="Ye M."/>
            <person name="Lei B."/>
            <person name="Liao W."/>
            <person name="Wang J."/>
            <person name="Ji L."/>
            <person name="Li Y."/>
            <person name="Guo B."/>
            <person name="Mustafa N.S."/>
            <person name="Li S."/>
            <person name="Yun Q."/>
            <person name="Keller S.R."/>
            <person name="Mao J."/>
            <person name="Zhang R."/>
            <person name="Strauss S.H."/>
        </authorList>
    </citation>
    <scope>NUCLEOTIDE SEQUENCE</scope>
    <source>
        <strain evidence="9">GM15</strain>
        <tissue evidence="9">Leaf</tissue>
    </source>
</reference>
<keyword evidence="6" id="KW-1133">Transmembrane helix</keyword>